<evidence type="ECO:0000313" key="3">
    <source>
        <dbReference type="Proteomes" id="UP000056968"/>
    </source>
</evidence>
<keyword evidence="3" id="KW-1185">Reference proteome</keyword>
<dbReference type="STRING" id="1332080.ATN00_01540"/>
<dbReference type="Proteomes" id="UP000056968">
    <property type="component" value="Chromosome"/>
</dbReference>
<dbReference type="RefSeq" id="WP_062061206.1">
    <property type="nucleotide sequence ID" value="NZ_CP013264.1"/>
</dbReference>
<evidence type="ECO:0000313" key="2">
    <source>
        <dbReference type="EMBL" id="ALR22297.1"/>
    </source>
</evidence>
<gene>
    <name evidence="2" type="ORF">ATN00_01540</name>
</gene>
<proteinExistence type="predicted"/>
<dbReference type="InterPro" id="IPR045526">
    <property type="entry name" value="DUF6471"/>
</dbReference>
<name>A0A0S3F3H4_9SPHN</name>
<dbReference type="Pfam" id="PF20075">
    <property type="entry name" value="DUF6471"/>
    <property type="match status" value="1"/>
</dbReference>
<organism evidence="2 3">
    <name type="scientific">Sphingobium baderi</name>
    <dbReference type="NCBI Taxonomy" id="1332080"/>
    <lineage>
        <taxon>Bacteria</taxon>
        <taxon>Pseudomonadati</taxon>
        <taxon>Pseudomonadota</taxon>
        <taxon>Alphaproteobacteria</taxon>
        <taxon>Sphingomonadales</taxon>
        <taxon>Sphingomonadaceae</taxon>
        <taxon>Sphingobium</taxon>
    </lineage>
</organism>
<dbReference type="KEGG" id="sbd:ATN00_01540"/>
<reference evidence="2 3" key="1">
    <citation type="submission" date="2015-11" db="EMBL/GenBank/DDBJ databases">
        <title>A Two-component Flavoprotein Monooxygenase System MeaXY Responsible for para-Hydroxylation of 2-Methyl-6-ethylaniline and 2,6-Diethylaniline in Sphingobium baderi DE-13.</title>
        <authorList>
            <person name="Cheng M."/>
            <person name="Meng Q."/>
            <person name="Yang Y."/>
            <person name="Chu C."/>
            <person name="Yan X."/>
            <person name="He J."/>
            <person name="Li S."/>
        </authorList>
    </citation>
    <scope>NUCLEOTIDE SEQUENCE [LARGE SCALE GENOMIC DNA]</scope>
    <source>
        <strain evidence="2 3">DE-13</strain>
    </source>
</reference>
<protein>
    <recommendedName>
        <fullName evidence="1">DUF6471 domain-containing protein</fullName>
    </recommendedName>
</protein>
<sequence length="75" mass="8205">MADTEWEAKVKGLLKAELKRRNVSYAQLVEKLAAVGVVDSEPNIRNKLSRGKFTAVFLIQCLEAIGASSLRLSDG</sequence>
<accession>A0A0S3F3H4</accession>
<feature type="domain" description="DUF6471" evidence="1">
    <location>
        <begin position="6"/>
        <end position="70"/>
    </location>
</feature>
<dbReference type="EMBL" id="CP013264">
    <property type="protein sequence ID" value="ALR22297.1"/>
    <property type="molecule type" value="Genomic_DNA"/>
</dbReference>
<evidence type="ECO:0000259" key="1">
    <source>
        <dbReference type="Pfam" id="PF20075"/>
    </source>
</evidence>
<dbReference type="AlphaFoldDB" id="A0A0S3F3H4"/>